<gene>
    <name evidence="3" type="ORF">ACFQGU_10700</name>
</gene>
<organism evidence="3 4">
    <name type="scientific">Longivirga aurantiaca</name>
    <dbReference type="NCBI Taxonomy" id="1837743"/>
    <lineage>
        <taxon>Bacteria</taxon>
        <taxon>Bacillati</taxon>
        <taxon>Actinomycetota</taxon>
        <taxon>Actinomycetes</taxon>
        <taxon>Sporichthyales</taxon>
        <taxon>Sporichthyaceae</taxon>
        <taxon>Longivirga</taxon>
    </lineage>
</organism>
<feature type="compositionally biased region" description="Basic and acidic residues" evidence="1">
    <location>
        <begin position="396"/>
        <end position="407"/>
    </location>
</feature>
<dbReference type="PANTHER" id="PTHR36304:SF4">
    <property type="entry name" value="DUF4388 DOMAIN-CONTAINING PROTEIN"/>
    <property type="match status" value="1"/>
</dbReference>
<name>A0ABW1T242_9ACTN</name>
<keyword evidence="4" id="KW-1185">Reference proteome</keyword>
<feature type="compositionally biased region" description="Basic and acidic residues" evidence="1">
    <location>
        <begin position="332"/>
        <end position="341"/>
    </location>
</feature>
<dbReference type="PANTHER" id="PTHR36304">
    <property type="entry name" value="DOMAIN GTPASE-ACTIVATING PROTEIN, PUTATIVE-RELATED-RELATED"/>
    <property type="match status" value="1"/>
</dbReference>
<dbReference type="InterPro" id="IPR025497">
    <property type="entry name" value="PatA-like_N"/>
</dbReference>
<feature type="domain" description="PatA-like N-terminal" evidence="2">
    <location>
        <begin position="4"/>
        <end position="162"/>
    </location>
</feature>
<evidence type="ECO:0000259" key="2">
    <source>
        <dbReference type="Pfam" id="PF14332"/>
    </source>
</evidence>
<evidence type="ECO:0000313" key="4">
    <source>
        <dbReference type="Proteomes" id="UP001596138"/>
    </source>
</evidence>
<comment type="caution">
    <text evidence="3">The sequence shown here is derived from an EMBL/GenBank/DDBJ whole genome shotgun (WGS) entry which is preliminary data.</text>
</comment>
<proteinExistence type="predicted"/>
<dbReference type="Pfam" id="PF14332">
    <property type="entry name" value="DUF4388"/>
    <property type="match status" value="1"/>
</dbReference>
<reference evidence="4" key="1">
    <citation type="journal article" date="2019" name="Int. J. Syst. Evol. Microbiol.">
        <title>The Global Catalogue of Microorganisms (GCM) 10K type strain sequencing project: providing services to taxonomists for standard genome sequencing and annotation.</title>
        <authorList>
            <consortium name="The Broad Institute Genomics Platform"/>
            <consortium name="The Broad Institute Genome Sequencing Center for Infectious Disease"/>
            <person name="Wu L."/>
            <person name="Ma J."/>
        </authorList>
    </citation>
    <scope>NUCLEOTIDE SEQUENCE [LARGE SCALE GENOMIC DNA]</scope>
    <source>
        <strain evidence="4">CGMCC 4.7317</strain>
    </source>
</reference>
<protein>
    <submittedName>
        <fullName evidence="3">DUF4388 domain-containing protein</fullName>
    </submittedName>
</protein>
<dbReference type="EMBL" id="JBHSTI010000008">
    <property type="protein sequence ID" value="MFC6238347.1"/>
    <property type="molecule type" value="Genomic_DNA"/>
</dbReference>
<accession>A0ABW1T242</accession>
<dbReference type="RefSeq" id="WP_386766482.1">
    <property type="nucleotide sequence ID" value="NZ_JBHSTI010000008.1"/>
</dbReference>
<feature type="region of interest" description="Disordered" evidence="1">
    <location>
        <begin position="298"/>
        <end position="407"/>
    </location>
</feature>
<evidence type="ECO:0000313" key="3">
    <source>
        <dbReference type="EMBL" id="MFC6238347.1"/>
    </source>
</evidence>
<evidence type="ECO:0000256" key="1">
    <source>
        <dbReference type="SAM" id="MobiDB-lite"/>
    </source>
</evidence>
<dbReference type="Proteomes" id="UP001596138">
    <property type="component" value="Unassembled WGS sequence"/>
</dbReference>
<sequence>MKLEGSLDAFGLPDVVTLLATTGKTGGLLLRRTGDDRTMTEGAVWFRDGRVCGATSDRSRASLVRRVVGSGAVDDNALRQAVSRAVSAGGGVARALLESGSVDPDLLRQAADDQTVDAVFDLLRWSAGDFAFDPGASDPDDIGLAVEHGRVLAEARARVEAWASLIVVIPSVDSVLTVPTVLGHDPEVSRDEWALLSLVDGHRRVGDLVELTGAGEFAVTTILARLAQRGLLHVKDAAAPDHVAIVERRLGMLASIEGSSPAVPEAPQQQQPVAVEEPVAGPGAQGMSAAAALAAARAAQGLPQSGNPGSGAKRTPRHEVVPPRPEPFLPGRRPEHPEPAPERVAGASAHRATPAYSAPASPVGVPFPGSIGSRAGSVEGATARSLADPDQLPAPDPRHDSTIERDPAMNRSLLLRLIAGVRGL</sequence>